<dbReference type="EMBL" id="DWWS01000045">
    <property type="protein sequence ID" value="HJC24595.1"/>
    <property type="molecule type" value="Genomic_DNA"/>
</dbReference>
<comment type="caution">
    <text evidence="1">The sequence shown here is derived from an EMBL/GenBank/DDBJ whole genome shotgun (WGS) entry which is preliminary data.</text>
</comment>
<proteinExistence type="predicted"/>
<organism evidence="1 2">
    <name type="scientific">Candidatus Eisenbergiella merdavium</name>
    <dbReference type="NCBI Taxonomy" id="2838551"/>
    <lineage>
        <taxon>Bacteria</taxon>
        <taxon>Bacillati</taxon>
        <taxon>Bacillota</taxon>
        <taxon>Clostridia</taxon>
        <taxon>Lachnospirales</taxon>
        <taxon>Lachnospiraceae</taxon>
        <taxon>Eisenbergiella</taxon>
    </lineage>
</organism>
<reference evidence="1" key="2">
    <citation type="submission" date="2021-04" db="EMBL/GenBank/DDBJ databases">
        <authorList>
            <person name="Gilroy R."/>
        </authorList>
    </citation>
    <scope>NUCLEOTIDE SEQUENCE</scope>
    <source>
        <strain evidence="1">USAMLcec2-132</strain>
    </source>
</reference>
<dbReference type="Gene3D" id="3.40.50.300">
    <property type="entry name" value="P-loop containing nucleotide triphosphate hydrolases"/>
    <property type="match status" value="1"/>
</dbReference>
<gene>
    <name evidence="1" type="ORF">H9761_12920</name>
</gene>
<evidence type="ECO:0000313" key="1">
    <source>
        <dbReference type="EMBL" id="HJC24595.1"/>
    </source>
</evidence>
<dbReference type="Pfam" id="PF13671">
    <property type="entry name" value="AAA_33"/>
    <property type="match status" value="1"/>
</dbReference>
<dbReference type="InterPro" id="IPR027417">
    <property type="entry name" value="P-loop_NTPase"/>
</dbReference>
<keyword evidence="1" id="KW-0547">Nucleotide-binding</keyword>
<accession>A0A9D2NIK9</accession>
<dbReference type="PANTHER" id="PTHR37807:SF3">
    <property type="entry name" value="OS07G0160300 PROTEIN"/>
    <property type="match status" value="1"/>
</dbReference>
<evidence type="ECO:0000313" key="2">
    <source>
        <dbReference type="Proteomes" id="UP000823891"/>
    </source>
</evidence>
<dbReference type="Proteomes" id="UP000823891">
    <property type="component" value="Unassembled WGS sequence"/>
</dbReference>
<dbReference type="SUPFAM" id="SSF52540">
    <property type="entry name" value="P-loop containing nucleoside triphosphate hydrolases"/>
    <property type="match status" value="1"/>
</dbReference>
<dbReference type="GO" id="GO:0005524">
    <property type="term" value="F:ATP binding"/>
    <property type="evidence" value="ECO:0007669"/>
    <property type="project" value="UniProtKB-KW"/>
</dbReference>
<keyword evidence="1" id="KW-0067">ATP-binding</keyword>
<reference evidence="1" key="1">
    <citation type="journal article" date="2021" name="PeerJ">
        <title>Extensive microbial diversity within the chicken gut microbiome revealed by metagenomics and culture.</title>
        <authorList>
            <person name="Gilroy R."/>
            <person name="Ravi A."/>
            <person name="Getino M."/>
            <person name="Pursley I."/>
            <person name="Horton D.L."/>
            <person name="Alikhan N.F."/>
            <person name="Baker D."/>
            <person name="Gharbi K."/>
            <person name="Hall N."/>
            <person name="Watson M."/>
            <person name="Adriaenssens E.M."/>
            <person name="Foster-Nyarko E."/>
            <person name="Jarju S."/>
            <person name="Secka A."/>
            <person name="Antonio M."/>
            <person name="Oren A."/>
            <person name="Chaudhuri R.R."/>
            <person name="La Ragione R."/>
            <person name="Hildebrand F."/>
            <person name="Pallen M.J."/>
        </authorList>
    </citation>
    <scope>NUCLEOTIDE SEQUENCE</scope>
    <source>
        <strain evidence="1">USAMLcec2-132</strain>
    </source>
</reference>
<dbReference type="AlphaFoldDB" id="A0A9D2NIK9"/>
<protein>
    <submittedName>
        <fullName evidence="1">ATP-binding protein</fullName>
    </submittedName>
</protein>
<dbReference type="PANTHER" id="PTHR37807">
    <property type="entry name" value="OS07G0160300 PROTEIN"/>
    <property type="match status" value="1"/>
</dbReference>
<sequence>MYCILITGIPASGKTGMARFLSGRLGIPYVSKDELKELLFDELGFSSRAEKVRLGIAAMKLMYDFADRLLGQGLSVILENNFENSSREGLEELLKKHSCRAVTVRLTGEKRKLYERFLEREKAPDRHMGHVVNDCYPPLNGKQIVRKPLSFEDFQAGIAARGMDSFAADGPCLVLDTTDWEKVDREAAAEEIVRLAEREGEAADG</sequence>
<name>A0A9D2NIK9_9FIRM</name>